<feature type="compositionally biased region" description="Polar residues" evidence="4">
    <location>
        <begin position="131"/>
        <end position="140"/>
    </location>
</feature>
<dbReference type="EMBL" id="JAMWBK010000002">
    <property type="protein sequence ID" value="KAJ8908198.1"/>
    <property type="molecule type" value="Genomic_DNA"/>
</dbReference>
<evidence type="ECO:0000313" key="7">
    <source>
        <dbReference type="Proteomes" id="UP001157974"/>
    </source>
</evidence>
<feature type="compositionally biased region" description="Polar residues" evidence="4">
    <location>
        <begin position="90"/>
        <end position="106"/>
    </location>
</feature>
<dbReference type="Pfam" id="PF17862">
    <property type="entry name" value="AAA_lid_3"/>
    <property type="match status" value="2"/>
</dbReference>
<dbReference type="InterPro" id="IPR041569">
    <property type="entry name" value="AAA_lid_3"/>
</dbReference>
<proteinExistence type="inferred from homology"/>
<feature type="compositionally biased region" description="Basic and acidic residues" evidence="4">
    <location>
        <begin position="178"/>
        <end position="190"/>
    </location>
</feature>
<dbReference type="SMART" id="SM00382">
    <property type="entry name" value="AAA"/>
    <property type="match status" value="2"/>
</dbReference>
<organism evidence="6 7">
    <name type="scientific">Rhodosorus marinus</name>
    <dbReference type="NCBI Taxonomy" id="101924"/>
    <lineage>
        <taxon>Eukaryota</taxon>
        <taxon>Rhodophyta</taxon>
        <taxon>Stylonematophyceae</taxon>
        <taxon>Stylonematales</taxon>
        <taxon>Stylonemataceae</taxon>
        <taxon>Rhodosorus</taxon>
    </lineage>
</organism>
<reference evidence="6 7" key="1">
    <citation type="journal article" date="2023" name="Nat. Commun.">
        <title>Origin of minicircular mitochondrial genomes in red algae.</title>
        <authorList>
            <person name="Lee Y."/>
            <person name="Cho C.H."/>
            <person name="Lee Y.M."/>
            <person name="Park S.I."/>
            <person name="Yang J.H."/>
            <person name="West J.A."/>
            <person name="Bhattacharya D."/>
            <person name="Yoon H.S."/>
        </authorList>
    </citation>
    <scope>NUCLEOTIDE SEQUENCE [LARGE SCALE GENOMIC DNA]</scope>
    <source>
        <strain evidence="6 7">CCMP1338</strain>
        <tissue evidence="6">Whole cell</tissue>
    </source>
</reference>
<evidence type="ECO:0000256" key="1">
    <source>
        <dbReference type="ARBA" id="ARBA00006914"/>
    </source>
</evidence>
<name>A0AAV8V3Q8_9RHOD</name>
<evidence type="ECO:0000313" key="6">
    <source>
        <dbReference type="EMBL" id="KAJ8908198.1"/>
    </source>
</evidence>
<accession>A0AAV8V3Q8</accession>
<gene>
    <name evidence="6" type="ORF">NDN08_008292</name>
</gene>
<dbReference type="Proteomes" id="UP001157974">
    <property type="component" value="Unassembled WGS sequence"/>
</dbReference>
<dbReference type="GO" id="GO:0003723">
    <property type="term" value="F:RNA binding"/>
    <property type="evidence" value="ECO:0007669"/>
    <property type="project" value="TreeGrafter"/>
</dbReference>
<sequence length="764" mass="83733">MPMRHRDSGRALGLVIRALEENRLTQDDEDGVVKIISESIPRVQRLPQAAKHVMARRILQKAVEISKRPDADIGVDLMDVTDGDAETNETVETSGNLVTDSESTRVTADAVPDNNTKEALDRAEDEAMTDPATTGPTSLNDMLPYVKTRSSDREKENGKTTPQPTEKKRRRPSTFTRPDGRRSALTERPRTRYRDVGGINSVVEEVKELIELPLLHVELYTHLGVDPPRGVLLHGPPGCGKTLLASAIAGELGTAYLKISAPEIVSGMSGDSERKLRDLFDEARENAPCLLFVDEVDAICSRRDSANKDMERRIVAQLLTCMDDLSLEKTEGKPVIVLGATNRPDSIDPALRRAGRFDRELEIGAPDEAGRNQILTSLSRKLRLAEDLDFALLSRKTAGYVGADLSALTTMASTVAVRRIGKRFLEVADATTSEDRTVWKPTDEEISKLNITMKDFIEALSKVQPSALREGFSTVPDVTWADVGALEELRTDLITAVVEPIRNPDRFVALGLTSPAGVLLYGPPGCGKTLLAKAVACESSANFISVKGPELLNKFVGESERSVRRLFQRARASAPCIVFFDELDALAPRRGGEASGGGSDSSSSERVVNQLLTELDGIDSRKQVFVIAATNRPDIIDPAMLRPGRLDKLLYVPLPNASERESILRTVCAKTPLQDDVDLHKIADSPKCEGFSGADLVALNREAATCALTANREIVTAEDFDNALIRVFPSVSRRDAKLYRNLKDRLRANRTHIPANTIQRVHSF</sequence>
<dbReference type="GO" id="GO:0016887">
    <property type="term" value="F:ATP hydrolysis activity"/>
    <property type="evidence" value="ECO:0007669"/>
    <property type="project" value="InterPro"/>
</dbReference>
<dbReference type="InterPro" id="IPR003959">
    <property type="entry name" value="ATPase_AAA_core"/>
</dbReference>
<keyword evidence="7" id="KW-1185">Reference proteome</keyword>
<dbReference type="InterPro" id="IPR027417">
    <property type="entry name" value="P-loop_NTPase"/>
</dbReference>
<dbReference type="InterPro" id="IPR003593">
    <property type="entry name" value="AAA+_ATPase"/>
</dbReference>
<feature type="domain" description="AAA+ ATPase" evidence="5">
    <location>
        <begin position="227"/>
        <end position="367"/>
    </location>
</feature>
<dbReference type="FunFam" id="3.40.50.300:FF:000149">
    <property type="entry name" value="Nuclear valosin-containing protein-like"/>
    <property type="match status" value="1"/>
</dbReference>
<dbReference type="GO" id="GO:1990275">
    <property type="term" value="F:preribosome binding"/>
    <property type="evidence" value="ECO:0007669"/>
    <property type="project" value="TreeGrafter"/>
</dbReference>
<dbReference type="Gene3D" id="3.40.50.300">
    <property type="entry name" value="P-loop containing nucleotide triphosphate hydrolases"/>
    <property type="match status" value="2"/>
</dbReference>
<evidence type="ECO:0000259" key="5">
    <source>
        <dbReference type="SMART" id="SM00382"/>
    </source>
</evidence>
<dbReference type="SUPFAM" id="SSF52540">
    <property type="entry name" value="P-loop containing nucleoside triphosphate hydrolases"/>
    <property type="match status" value="2"/>
</dbReference>
<dbReference type="PANTHER" id="PTHR23077">
    <property type="entry name" value="AAA-FAMILY ATPASE"/>
    <property type="match status" value="1"/>
</dbReference>
<comment type="caution">
    <text evidence="6">The sequence shown here is derived from an EMBL/GenBank/DDBJ whole genome shotgun (WGS) entry which is preliminary data.</text>
</comment>
<dbReference type="FunFam" id="3.40.50.300:FF:000365">
    <property type="entry name" value="Ribosome biogenesis ATPase RIX7"/>
    <property type="match status" value="1"/>
</dbReference>
<feature type="region of interest" description="Disordered" evidence="4">
    <location>
        <begin position="84"/>
        <end position="190"/>
    </location>
</feature>
<dbReference type="Pfam" id="PF00004">
    <property type="entry name" value="AAA"/>
    <property type="match status" value="2"/>
</dbReference>
<protein>
    <recommendedName>
        <fullName evidence="5">AAA+ ATPase domain-containing protein</fullName>
    </recommendedName>
</protein>
<keyword evidence="2" id="KW-0547">Nucleotide-binding</keyword>
<dbReference type="Gene3D" id="1.10.8.60">
    <property type="match status" value="2"/>
</dbReference>
<evidence type="ECO:0000256" key="2">
    <source>
        <dbReference type="ARBA" id="ARBA00022741"/>
    </source>
</evidence>
<dbReference type="AlphaFoldDB" id="A0AAV8V3Q8"/>
<dbReference type="InterPro" id="IPR003960">
    <property type="entry name" value="ATPase_AAA_CS"/>
</dbReference>
<comment type="similarity">
    <text evidence="1">Belongs to the AAA ATPase family.</text>
</comment>
<evidence type="ECO:0000256" key="3">
    <source>
        <dbReference type="ARBA" id="ARBA00022840"/>
    </source>
</evidence>
<dbReference type="GO" id="GO:0042254">
    <property type="term" value="P:ribosome biogenesis"/>
    <property type="evidence" value="ECO:0007669"/>
    <property type="project" value="TreeGrafter"/>
</dbReference>
<dbReference type="PROSITE" id="PS00674">
    <property type="entry name" value="AAA"/>
    <property type="match status" value="1"/>
</dbReference>
<dbReference type="GO" id="GO:0005524">
    <property type="term" value="F:ATP binding"/>
    <property type="evidence" value="ECO:0007669"/>
    <property type="project" value="UniProtKB-KW"/>
</dbReference>
<keyword evidence="3" id="KW-0067">ATP-binding</keyword>
<feature type="compositionally biased region" description="Basic and acidic residues" evidence="4">
    <location>
        <begin position="149"/>
        <end position="158"/>
    </location>
</feature>
<dbReference type="InterPro" id="IPR050168">
    <property type="entry name" value="AAA_ATPase_domain"/>
</dbReference>
<dbReference type="GO" id="GO:0005634">
    <property type="term" value="C:nucleus"/>
    <property type="evidence" value="ECO:0007669"/>
    <property type="project" value="TreeGrafter"/>
</dbReference>
<feature type="domain" description="AAA+ ATPase" evidence="5">
    <location>
        <begin position="514"/>
        <end position="656"/>
    </location>
</feature>
<dbReference type="PANTHER" id="PTHR23077:SF171">
    <property type="entry name" value="NUCLEAR VALOSIN-CONTAINING PROTEIN-LIKE"/>
    <property type="match status" value="1"/>
</dbReference>
<evidence type="ECO:0000256" key="4">
    <source>
        <dbReference type="SAM" id="MobiDB-lite"/>
    </source>
</evidence>